<keyword evidence="6" id="KW-0539">Nucleus</keyword>
<feature type="region of interest" description="Disordered" evidence="8">
    <location>
        <begin position="1"/>
        <end position="46"/>
    </location>
</feature>
<accession>A0A0C9WES5</accession>
<dbReference type="GO" id="GO:0007059">
    <property type="term" value="P:chromosome segregation"/>
    <property type="evidence" value="ECO:0007669"/>
    <property type="project" value="UniProtKB-KW"/>
</dbReference>
<evidence type="ECO:0000256" key="7">
    <source>
        <dbReference type="ARBA" id="ARBA00023306"/>
    </source>
</evidence>
<proteinExistence type="inferred from homology"/>
<dbReference type="HOGENOM" id="CLU_010367_0_0_1"/>
<evidence type="ECO:0000256" key="5">
    <source>
        <dbReference type="ARBA" id="ARBA00022829"/>
    </source>
</evidence>
<evidence type="ECO:0000313" key="9">
    <source>
        <dbReference type="EMBL" id="KIJ64161.1"/>
    </source>
</evidence>
<dbReference type="Pfam" id="PF10345">
    <property type="entry name" value="Cohesin_load"/>
    <property type="match status" value="1"/>
</dbReference>
<evidence type="ECO:0000256" key="1">
    <source>
        <dbReference type="ARBA" id="ARBA00004123"/>
    </source>
</evidence>
<dbReference type="Proteomes" id="UP000053820">
    <property type="component" value="Unassembled WGS sequence"/>
</dbReference>
<keyword evidence="7" id="KW-0131">Cell cycle</keyword>
<dbReference type="OrthoDB" id="5565328at2759"/>
<evidence type="ECO:0000256" key="6">
    <source>
        <dbReference type="ARBA" id="ARBA00023242"/>
    </source>
</evidence>
<dbReference type="InterPro" id="IPR019440">
    <property type="entry name" value="MAU2"/>
</dbReference>
<dbReference type="AlphaFoldDB" id="A0A0C9WES5"/>
<protein>
    <recommendedName>
        <fullName evidence="11">Anaphase-promoting complex subunit 5</fullName>
    </recommendedName>
</protein>
<dbReference type="GO" id="GO:0005634">
    <property type="term" value="C:nucleus"/>
    <property type="evidence" value="ECO:0007669"/>
    <property type="project" value="UniProtKB-SubCell"/>
</dbReference>
<comment type="subcellular location">
    <subcellularLocation>
        <location evidence="1">Nucleus</location>
    </subcellularLocation>
</comment>
<feature type="region of interest" description="Disordered" evidence="8">
    <location>
        <begin position="206"/>
        <end position="228"/>
    </location>
</feature>
<evidence type="ECO:0000256" key="2">
    <source>
        <dbReference type="ARBA" id="ARBA00008585"/>
    </source>
</evidence>
<feature type="compositionally biased region" description="Low complexity" evidence="8">
    <location>
        <begin position="211"/>
        <end position="222"/>
    </location>
</feature>
<name>A0A0C9WES5_9AGAM</name>
<keyword evidence="5" id="KW-0159">Chromosome partition</keyword>
<evidence type="ECO:0000256" key="3">
    <source>
        <dbReference type="ARBA" id="ARBA00022618"/>
    </source>
</evidence>
<feature type="compositionally biased region" description="Low complexity" evidence="8">
    <location>
        <begin position="333"/>
        <end position="344"/>
    </location>
</feature>
<keyword evidence="4" id="KW-0498">Mitosis</keyword>
<feature type="region of interest" description="Disordered" evidence="8">
    <location>
        <begin position="326"/>
        <end position="368"/>
    </location>
</feature>
<gene>
    <name evidence="9" type="ORF">HYDPIDRAFT_132789</name>
</gene>
<evidence type="ECO:0000256" key="4">
    <source>
        <dbReference type="ARBA" id="ARBA00022776"/>
    </source>
</evidence>
<reference evidence="9 10" key="1">
    <citation type="submission" date="2014-04" db="EMBL/GenBank/DDBJ databases">
        <title>Evolutionary Origins and Diversification of the Mycorrhizal Mutualists.</title>
        <authorList>
            <consortium name="DOE Joint Genome Institute"/>
            <consortium name="Mycorrhizal Genomics Consortium"/>
            <person name="Kohler A."/>
            <person name="Kuo A."/>
            <person name="Nagy L.G."/>
            <person name="Floudas D."/>
            <person name="Copeland A."/>
            <person name="Barry K.W."/>
            <person name="Cichocki N."/>
            <person name="Veneault-Fourrey C."/>
            <person name="LaButti K."/>
            <person name="Lindquist E.A."/>
            <person name="Lipzen A."/>
            <person name="Lundell T."/>
            <person name="Morin E."/>
            <person name="Murat C."/>
            <person name="Riley R."/>
            <person name="Ohm R."/>
            <person name="Sun H."/>
            <person name="Tunlid A."/>
            <person name="Henrissat B."/>
            <person name="Grigoriev I.V."/>
            <person name="Hibbett D.S."/>
            <person name="Martin F."/>
        </authorList>
    </citation>
    <scope>NUCLEOTIDE SEQUENCE [LARGE SCALE GENOMIC DNA]</scope>
    <source>
        <strain evidence="9 10">MD-312</strain>
    </source>
</reference>
<dbReference type="EMBL" id="KN839847">
    <property type="protein sequence ID" value="KIJ64161.1"/>
    <property type="molecule type" value="Genomic_DNA"/>
</dbReference>
<feature type="region of interest" description="Disordered" evidence="8">
    <location>
        <begin position="290"/>
        <end position="313"/>
    </location>
</feature>
<keyword evidence="3" id="KW-0132">Cell division</keyword>
<organism evidence="9 10">
    <name type="scientific">Hydnomerulius pinastri MD-312</name>
    <dbReference type="NCBI Taxonomy" id="994086"/>
    <lineage>
        <taxon>Eukaryota</taxon>
        <taxon>Fungi</taxon>
        <taxon>Dikarya</taxon>
        <taxon>Basidiomycota</taxon>
        <taxon>Agaricomycotina</taxon>
        <taxon>Agaricomycetes</taxon>
        <taxon>Agaricomycetidae</taxon>
        <taxon>Boletales</taxon>
        <taxon>Boletales incertae sedis</taxon>
        <taxon>Leucogyrophana</taxon>
    </lineage>
</organism>
<evidence type="ECO:0008006" key="11">
    <source>
        <dbReference type="Google" id="ProtNLM"/>
    </source>
</evidence>
<dbReference type="GO" id="GO:0051301">
    <property type="term" value="P:cell division"/>
    <property type="evidence" value="ECO:0007669"/>
    <property type="project" value="UniProtKB-KW"/>
</dbReference>
<evidence type="ECO:0000256" key="8">
    <source>
        <dbReference type="SAM" id="MobiDB-lite"/>
    </source>
</evidence>
<dbReference type="GO" id="GO:0007064">
    <property type="term" value="P:mitotic sister chromatid cohesion"/>
    <property type="evidence" value="ECO:0007669"/>
    <property type="project" value="InterPro"/>
</dbReference>
<feature type="compositionally biased region" description="Pro residues" evidence="8">
    <location>
        <begin position="355"/>
        <end position="366"/>
    </location>
</feature>
<comment type="similarity">
    <text evidence="2">Belongs to the SCC4/mau-2 family.</text>
</comment>
<evidence type="ECO:0000313" key="10">
    <source>
        <dbReference type="Proteomes" id="UP000053820"/>
    </source>
</evidence>
<keyword evidence="10" id="KW-1185">Reference proteome</keyword>
<sequence>MDDVNPRPQKRQRMDHLTESAESSDQLLPSSPLTSIPASSPPSSTLRPLPPQVLLLALPALLAHPPTHENYGLSLFLSLRAFRTCLELKALTPDVECRAWTGLAEVGLTAIESGYSTSGEHEWANGLEIEVEKAIGKGLLIAQKHPSLRPLRHQLTLLNAHFAFQSHNTKFARALLRRLIASFIPSDPPPIVYVAHLALITQLTSAPPPSTSSTSMPSTSPALGDSSASTPELQAALAAITTLSALAAQNRHPAIEQLACVLRVRVLIASGLWDLVGEALEVAERSLSLSFGDGDEGKPANEAQEGNKATESSAEALMRSYSITAQDVHESASPQSQSQSQPPSRETYLENAPAQAPPPKHNPPVPTLEADPLTLSLTAHILILGVVFYTHVGRVRSAEPRLAVLHTLMDGGALVGGANSDGIVEIPLPGQGSIPLRTTHPRTLFLLTFLVSAIAKRDPVGRRPKKRVFADCGVAQCREGRNAGGLSMSVPLWASLGDVEEIDQRSLRIEADLLCELVAVSIQRSDFDAAENHLATLIAHTRSHDFFPAYAARITLHHAHLAHAVGDTARAETCYRVAAHLDGAGPAGSTGGLAGGFTAAAARAGEALLRIGVTAARSPHPPPTVDGGNVPQLDAPTVALAKDALARCSANSSAPLPALAALISAAISRSHIIRSKSFLKHALALSGAAGDNHLRALILAVVGAQYVYTAPGHAMEVLAVCETLGAGMGASVKKAKEELECSVTEKSSGETKDATGNAPLRLWVGERFLELFKRAGKESRANKQRIFNTAYQSAVDRLATHRARPC</sequence>
<feature type="compositionally biased region" description="Low complexity" evidence="8">
    <location>
        <begin position="27"/>
        <end position="46"/>
    </location>
</feature>